<evidence type="ECO:0000313" key="2">
    <source>
        <dbReference type="Proteomes" id="UP001057402"/>
    </source>
</evidence>
<dbReference type="EMBL" id="CM042886">
    <property type="protein sequence ID" value="KAI4342214.1"/>
    <property type="molecule type" value="Genomic_DNA"/>
</dbReference>
<sequence>MGPAADPCSPNASDHNGRAPSSLHPQIRWQYTPVLQTPPDRESVFLGHPQTGSSEPTLFLTSYPAATSVPATVFKSSDGAVLCLLNSGNEQPQGGLSPLPISPTIAAAALQAAIPLSQFLQNGHISFFNVRSDRHHMEEPIV</sequence>
<dbReference type="Proteomes" id="UP001057402">
    <property type="component" value="Chromosome 7"/>
</dbReference>
<evidence type="ECO:0000313" key="1">
    <source>
        <dbReference type="EMBL" id="KAI4342214.1"/>
    </source>
</evidence>
<proteinExistence type="predicted"/>
<gene>
    <name evidence="1" type="ORF">MLD38_026864</name>
</gene>
<comment type="caution">
    <text evidence="1">The sequence shown here is derived from an EMBL/GenBank/DDBJ whole genome shotgun (WGS) entry which is preliminary data.</text>
</comment>
<keyword evidence="2" id="KW-1185">Reference proteome</keyword>
<protein>
    <submittedName>
        <fullName evidence="1">Uncharacterized protein</fullName>
    </submittedName>
</protein>
<reference evidence="2" key="1">
    <citation type="journal article" date="2023" name="Front. Plant Sci.">
        <title>Chromosomal-level genome assembly of Melastoma candidum provides insights into trichome evolution.</title>
        <authorList>
            <person name="Zhong Y."/>
            <person name="Wu W."/>
            <person name="Sun C."/>
            <person name="Zou P."/>
            <person name="Liu Y."/>
            <person name="Dai S."/>
            <person name="Zhou R."/>
        </authorList>
    </citation>
    <scope>NUCLEOTIDE SEQUENCE [LARGE SCALE GENOMIC DNA]</scope>
</reference>
<accession>A0ACB9P338</accession>
<organism evidence="1 2">
    <name type="scientific">Melastoma candidum</name>
    <dbReference type="NCBI Taxonomy" id="119954"/>
    <lineage>
        <taxon>Eukaryota</taxon>
        <taxon>Viridiplantae</taxon>
        <taxon>Streptophyta</taxon>
        <taxon>Embryophyta</taxon>
        <taxon>Tracheophyta</taxon>
        <taxon>Spermatophyta</taxon>
        <taxon>Magnoliopsida</taxon>
        <taxon>eudicotyledons</taxon>
        <taxon>Gunneridae</taxon>
        <taxon>Pentapetalae</taxon>
        <taxon>rosids</taxon>
        <taxon>malvids</taxon>
        <taxon>Myrtales</taxon>
        <taxon>Melastomataceae</taxon>
        <taxon>Melastomatoideae</taxon>
        <taxon>Melastomateae</taxon>
        <taxon>Melastoma</taxon>
    </lineage>
</organism>
<name>A0ACB9P338_9MYRT</name>